<proteinExistence type="predicted"/>
<dbReference type="EMBL" id="FXZD01000003">
    <property type="protein sequence ID" value="SMX79792.1"/>
    <property type="molecule type" value="Genomic_DNA"/>
</dbReference>
<organism evidence="1 2">
    <name type="scientific">Brevibacterium antiquum CNRZ 918</name>
    <dbReference type="NCBI Taxonomy" id="1255637"/>
    <lineage>
        <taxon>Bacteria</taxon>
        <taxon>Bacillati</taxon>
        <taxon>Actinomycetota</taxon>
        <taxon>Actinomycetes</taxon>
        <taxon>Micrococcales</taxon>
        <taxon>Brevibacteriaceae</taxon>
        <taxon>Brevibacterium</taxon>
    </lineage>
</organism>
<protein>
    <submittedName>
        <fullName evidence="1">Uncharacterized protein</fullName>
    </submittedName>
</protein>
<dbReference type="Proteomes" id="UP000234433">
    <property type="component" value="Unassembled WGS sequence"/>
</dbReference>
<dbReference type="RefSeq" id="WP_145996944.1">
    <property type="nucleotide sequence ID" value="NZ_FXZD01000003.1"/>
</dbReference>
<accession>A0A2H1IXT8</accession>
<sequence>MVIVIAAIAIPQILRPDDPAEDGALPSNIGYGLPSWTPHGSLADDAGFIRDGAKRLPEDGEYTLLWAGQGADEDDSQSDFAYFASYTDADDVVLEFFVVRRDTDGRWSDSEDVAIASSEHAPGSSWNSIIPLPLDAVEGFSDDHDQFYLVRDNVRAEEITNLGGDLVDEHDHVVGVDDEQPNSATILTVQISFGNSAYTSPSLFSPLLASSWKQSQAEGVLNLLRYTGHGESVALADDGALTELSYPEPVKFDEGTGFMVAARDHNVDYYKGIDPPNPRRQRSALIIAMPGHDPVVTGPALDGNGKETHLTVEDEYAVAVPEGIPGGPAVAVSGGSAKAMPKLPVIGKPLKKGGPMVFGDAPESTAIVFHSEQGNPRSTSLVVQHPDR</sequence>
<evidence type="ECO:0000313" key="1">
    <source>
        <dbReference type="EMBL" id="SMX79792.1"/>
    </source>
</evidence>
<reference evidence="1 2" key="1">
    <citation type="submission" date="2017-03" db="EMBL/GenBank/DDBJ databases">
        <authorList>
            <person name="Afonso C.L."/>
            <person name="Miller P.J."/>
            <person name="Scott M.A."/>
            <person name="Spackman E."/>
            <person name="Goraichik I."/>
            <person name="Dimitrov K.M."/>
            <person name="Suarez D.L."/>
            <person name="Swayne D.E."/>
        </authorList>
    </citation>
    <scope>NUCLEOTIDE SEQUENCE [LARGE SCALE GENOMIC DNA]</scope>
    <source>
        <strain evidence="1 2">CNRZ 918</strain>
    </source>
</reference>
<evidence type="ECO:0000313" key="2">
    <source>
        <dbReference type="Proteomes" id="UP000234433"/>
    </source>
</evidence>
<gene>
    <name evidence="1" type="ORF">BANT918_01173</name>
</gene>
<dbReference type="AlphaFoldDB" id="A0A2H1IXT8"/>
<name>A0A2H1IXT8_9MICO</name>